<dbReference type="SUPFAM" id="SSF48452">
    <property type="entry name" value="TPR-like"/>
    <property type="match status" value="1"/>
</dbReference>
<evidence type="ECO:0000256" key="3">
    <source>
        <dbReference type="PROSITE-ProRule" id="PRU00339"/>
    </source>
</evidence>
<dbReference type="OrthoDB" id="1658288at2759"/>
<evidence type="ECO:0000259" key="4">
    <source>
        <dbReference type="Pfam" id="PF17874"/>
    </source>
</evidence>
<dbReference type="PROSITE" id="PS51996">
    <property type="entry name" value="TR_MART"/>
    <property type="match status" value="1"/>
</dbReference>
<dbReference type="Proteomes" id="UP000663834">
    <property type="component" value="Unassembled WGS sequence"/>
</dbReference>
<evidence type="ECO:0000256" key="2">
    <source>
        <dbReference type="ARBA" id="ARBA00022803"/>
    </source>
</evidence>
<dbReference type="SUPFAM" id="SSF56399">
    <property type="entry name" value="ADP-ribosylation"/>
    <property type="match status" value="1"/>
</dbReference>
<dbReference type="Pfam" id="PF13374">
    <property type="entry name" value="TPR_10"/>
    <property type="match status" value="1"/>
</dbReference>
<dbReference type="PROSITE" id="PS50293">
    <property type="entry name" value="TPR_REGION"/>
    <property type="match status" value="1"/>
</dbReference>
<comment type="caution">
    <text evidence="5">The sequence shown here is derived from an EMBL/GenBank/DDBJ whole genome shotgun (WGS) entry which is preliminary data.</text>
</comment>
<dbReference type="EMBL" id="CAJOBH010001714">
    <property type="protein sequence ID" value="CAF3869604.1"/>
    <property type="molecule type" value="Genomic_DNA"/>
</dbReference>
<dbReference type="Gene3D" id="3.90.176.10">
    <property type="entry name" value="Toxin ADP-ribosyltransferase, Chain A, domain 1"/>
    <property type="match status" value="1"/>
</dbReference>
<dbReference type="Proteomes" id="UP000681967">
    <property type="component" value="Unassembled WGS sequence"/>
</dbReference>
<evidence type="ECO:0000313" key="11">
    <source>
        <dbReference type="Proteomes" id="UP000663855"/>
    </source>
</evidence>
<reference evidence="5" key="1">
    <citation type="submission" date="2021-02" db="EMBL/GenBank/DDBJ databases">
        <authorList>
            <person name="Nowell W R."/>
        </authorList>
    </citation>
    <scope>NUCLEOTIDE SEQUENCE</scope>
</reference>
<feature type="domain" description="MalT-like TPR region" evidence="4">
    <location>
        <begin position="446"/>
        <end position="584"/>
    </location>
</feature>
<dbReference type="EMBL" id="CAJNOW010013777">
    <property type="protein sequence ID" value="CAF1624318.1"/>
    <property type="molecule type" value="Genomic_DNA"/>
</dbReference>
<dbReference type="Gene3D" id="1.25.40.10">
    <property type="entry name" value="Tetratricopeptide repeat domain"/>
    <property type="match status" value="2"/>
</dbReference>
<dbReference type="Proteomes" id="UP000663824">
    <property type="component" value="Unassembled WGS sequence"/>
</dbReference>
<dbReference type="EMBL" id="CAJNOV010000650">
    <property type="protein sequence ID" value="CAF1033537.1"/>
    <property type="molecule type" value="Genomic_DNA"/>
</dbReference>
<dbReference type="Pfam" id="PF17874">
    <property type="entry name" value="TPR_MalT"/>
    <property type="match status" value="1"/>
</dbReference>
<evidence type="ECO:0000313" key="7">
    <source>
        <dbReference type="EMBL" id="CAF2015158.1"/>
    </source>
</evidence>
<evidence type="ECO:0000313" key="9">
    <source>
        <dbReference type="EMBL" id="CAF3874240.1"/>
    </source>
</evidence>
<dbReference type="Proteomes" id="UP000663855">
    <property type="component" value="Unassembled WGS sequence"/>
</dbReference>
<dbReference type="InterPro" id="IPR041617">
    <property type="entry name" value="TPR_MalT"/>
</dbReference>
<evidence type="ECO:0000313" key="10">
    <source>
        <dbReference type="EMBL" id="CAF3923437.1"/>
    </source>
</evidence>
<dbReference type="InterPro" id="IPR011990">
    <property type="entry name" value="TPR-like_helical_dom_sf"/>
</dbReference>
<gene>
    <name evidence="8" type="ORF">BYL167_LOCUS6842</name>
    <name evidence="5" type="ORF">CJN711_LOCUS3922</name>
    <name evidence="10" type="ORF">GIL414_LOCUS7694</name>
    <name evidence="6" type="ORF">KQP761_LOCUS25096</name>
    <name evidence="7" type="ORF">MBJ925_LOCUS8923</name>
    <name evidence="9" type="ORF">SMN809_LOCUS5258</name>
</gene>
<evidence type="ECO:0000313" key="6">
    <source>
        <dbReference type="EMBL" id="CAF1624318.1"/>
    </source>
</evidence>
<dbReference type="EMBL" id="CAJNRE010003302">
    <property type="protein sequence ID" value="CAF2015158.1"/>
    <property type="molecule type" value="Genomic_DNA"/>
</dbReference>
<feature type="repeat" description="TPR" evidence="3">
    <location>
        <begin position="516"/>
        <end position="549"/>
    </location>
</feature>
<name>A0A814J757_9BILA</name>
<dbReference type="SMART" id="SM00028">
    <property type="entry name" value="TPR"/>
    <property type="match status" value="4"/>
</dbReference>
<sequence length="711" mass="82320">MLSKVKTAFSLLRIGHKIHENTKPTNEQIDANLKPTGSVVTSDEQRKHKNDEDITIILLNKNTNNEIHQSFILCLRGINDYVQVFHNEEDTLASIELILEEKILLIVDYLSDDLLKALETFKQVDSIFLYTSQSPGQVPSCITAICPTEQQLIDEISCVRQQLYNQMVVFSIYNRTKAAKFDLTQESGSFLFFQLFKAAFKRLPKNSESKKLMVSKYRNYYADNTKILKEITDFDHKYKPTEALRWYTHDSFIYRLINKALRTENISALCYFHFYINDLSYQLETEFIEFKKRNSKSIIIEFYRGFKTTQELIKHYKHNIGNLILTNGYLSTTRDRQLAYDLTMKQNIKSDEEKVLMKFIADLNLVKSLIFADISQHNTFLDQNEILFDLGTAFKIISCEYCTKEKVWLVNVVATDEGVDVASEYIEYQAARMTDSNIILTFGNLIIEIGDYDKAERYFEAILHSSIPSDEEIACIYYNIGRVYRLKGEYTRALEFLKQAYATHANARPSRLASAAKAMNAIGIVYMEQNHVQQAIDSFECALKLYAKTIGESHPDVGGTLINLANIYCEQEQFDEALSCFKRANYIYECHLPPSHPKRAVLLNNLGNLYYLQNQFDLALNAYQQALDINEAILPPNHPDIARNRHNLSMLHTIVVDQNKVDYEPKQNFNSSQVVPHLRIETIQINPFQAEINYINQALKPKEEFIEMVKY</sequence>
<evidence type="ECO:0000313" key="5">
    <source>
        <dbReference type="EMBL" id="CAF1033537.1"/>
    </source>
</evidence>
<dbReference type="PROSITE" id="PS50005">
    <property type="entry name" value="TPR"/>
    <property type="match status" value="3"/>
</dbReference>
<dbReference type="AlphaFoldDB" id="A0A814J757"/>
<protein>
    <recommendedName>
        <fullName evidence="4">MalT-like TPR region domain-containing protein</fullName>
    </recommendedName>
</protein>
<dbReference type="InterPro" id="IPR019734">
    <property type="entry name" value="TPR_rpt"/>
</dbReference>
<dbReference type="PANTHER" id="PTHR45641:SF19">
    <property type="entry name" value="NEPHROCYSTIN-3"/>
    <property type="match status" value="1"/>
</dbReference>
<proteinExistence type="predicted"/>
<dbReference type="EMBL" id="CAJOBJ010002382">
    <property type="protein sequence ID" value="CAF3923437.1"/>
    <property type="molecule type" value="Genomic_DNA"/>
</dbReference>
<dbReference type="Proteomes" id="UP000676336">
    <property type="component" value="Unassembled WGS sequence"/>
</dbReference>
<dbReference type="EMBL" id="CAJOBI010001305">
    <property type="protein sequence ID" value="CAF3874240.1"/>
    <property type="molecule type" value="Genomic_DNA"/>
</dbReference>
<evidence type="ECO:0000313" key="8">
    <source>
        <dbReference type="EMBL" id="CAF3869604.1"/>
    </source>
</evidence>
<dbReference type="Proteomes" id="UP000681720">
    <property type="component" value="Unassembled WGS sequence"/>
</dbReference>
<evidence type="ECO:0000256" key="1">
    <source>
        <dbReference type="ARBA" id="ARBA00022737"/>
    </source>
</evidence>
<accession>A0A814J757</accession>
<keyword evidence="1" id="KW-0677">Repeat</keyword>
<dbReference type="PANTHER" id="PTHR45641">
    <property type="entry name" value="TETRATRICOPEPTIDE REPEAT PROTEIN (AFU_ORTHOLOGUE AFUA_6G03870)"/>
    <property type="match status" value="1"/>
</dbReference>
<feature type="repeat" description="TPR" evidence="3">
    <location>
        <begin position="474"/>
        <end position="507"/>
    </location>
</feature>
<feature type="repeat" description="TPR" evidence="3">
    <location>
        <begin position="600"/>
        <end position="633"/>
    </location>
</feature>
<organism evidence="5 11">
    <name type="scientific">Rotaria magnacalcarata</name>
    <dbReference type="NCBI Taxonomy" id="392030"/>
    <lineage>
        <taxon>Eukaryota</taxon>
        <taxon>Metazoa</taxon>
        <taxon>Spiralia</taxon>
        <taxon>Gnathifera</taxon>
        <taxon>Rotifera</taxon>
        <taxon>Eurotatoria</taxon>
        <taxon>Bdelloidea</taxon>
        <taxon>Philodinida</taxon>
        <taxon>Philodinidae</taxon>
        <taxon>Rotaria</taxon>
    </lineage>
</organism>
<keyword evidence="2 3" id="KW-0802">TPR repeat</keyword>